<dbReference type="Proteomes" id="UP000549066">
    <property type="component" value="Unassembled WGS sequence"/>
</dbReference>
<organism evidence="2 3">
    <name type="scientific">Agromyces hippuratus</name>
    <dbReference type="NCBI Taxonomy" id="286438"/>
    <lineage>
        <taxon>Bacteria</taxon>
        <taxon>Bacillati</taxon>
        <taxon>Actinomycetota</taxon>
        <taxon>Actinomycetes</taxon>
        <taxon>Micrococcales</taxon>
        <taxon>Microbacteriaceae</taxon>
        <taxon>Agromyces</taxon>
    </lineage>
</organism>
<dbReference type="SUPFAM" id="SSF53474">
    <property type="entry name" value="alpha/beta-Hydrolases"/>
    <property type="match status" value="1"/>
</dbReference>
<feature type="region of interest" description="Disordered" evidence="1">
    <location>
        <begin position="253"/>
        <end position="280"/>
    </location>
</feature>
<evidence type="ECO:0000313" key="3">
    <source>
        <dbReference type="Proteomes" id="UP000549066"/>
    </source>
</evidence>
<evidence type="ECO:0000256" key="1">
    <source>
        <dbReference type="SAM" id="MobiDB-lite"/>
    </source>
</evidence>
<dbReference type="Gene3D" id="3.40.50.1820">
    <property type="entry name" value="alpha/beta hydrolase"/>
    <property type="match status" value="1"/>
</dbReference>
<name>A0A852WW42_9MICO</name>
<dbReference type="RefSeq" id="WP_179551737.1">
    <property type="nucleotide sequence ID" value="NZ_JACCFI010000001.1"/>
</dbReference>
<accession>A0A852WW42</accession>
<protein>
    <recommendedName>
        <fullName evidence="4">Alpha/beta hydrolase</fullName>
    </recommendedName>
</protein>
<reference evidence="2 3" key="1">
    <citation type="submission" date="2020-07" db="EMBL/GenBank/DDBJ databases">
        <title>Sequencing the genomes of 1000 actinobacteria strains.</title>
        <authorList>
            <person name="Klenk H.-P."/>
        </authorList>
    </citation>
    <scope>NUCLEOTIDE SEQUENCE [LARGE SCALE GENOMIC DNA]</scope>
    <source>
        <strain evidence="2 3">DSM 8598</strain>
    </source>
</reference>
<feature type="compositionally biased region" description="Acidic residues" evidence="1">
    <location>
        <begin position="255"/>
        <end position="266"/>
    </location>
</feature>
<dbReference type="AlphaFoldDB" id="A0A852WW42"/>
<sequence>MVTPARLSPFAAAAWWALDYLDAAKQQLRVLTVPKLPRRWARGDAGKPTILLLPGVYEHWSFMEPLGDALNAHGYRVQVAHGLGANLLAIPETAERVRRALARIPTPPSGRVVVAHSKGGLVGKRLLLGDLDHRLDLRGLVAIATPFGGARLARYLLDPSMREFDPDSATIVELASAASVNSRIVSIFGVFDPHLPEGSSLAGATNRLLPVAGHFRILSAAETAAAVVAAVESLSAPPGAVIEAARATFAAAADADAETTETETTETEATIAQSSSKGRA</sequence>
<dbReference type="InterPro" id="IPR029058">
    <property type="entry name" value="AB_hydrolase_fold"/>
</dbReference>
<proteinExistence type="predicted"/>
<gene>
    <name evidence="2" type="ORF">BJY17_002604</name>
</gene>
<comment type="caution">
    <text evidence="2">The sequence shown here is derived from an EMBL/GenBank/DDBJ whole genome shotgun (WGS) entry which is preliminary data.</text>
</comment>
<dbReference type="EMBL" id="JACCFI010000001">
    <property type="protein sequence ID" value="NYG21857.1"/>
    <property type="molecule type" value="Genomic_DNA"/>
</dbReference>
<evidence type="ECO:0008006" key="4">
    <source>
        <dbReference type="Google" id="ProtNLM"/>
    </source>
</evidence>
<evidence type="ECO:0000313" key="2">
    <source>
        <dbReference type="EMBL" id="NYG21857.1"/>
    </source>
</evidence>
<keyword evidence="3" id="KW-1185">Reference proteome</keyword>